<dbReference type="InterPro" id="IPR058532">
    <property type="entry name" value="YjbR/MT2646/Rv2570-like"/>
</dbReference>
<proteinExistence type="predicted"/>
<reference evidence="2" key="1">
    <citation type="submission" date="2016-09" db="EMBL/GenBank/DDBJ databases">
        <authorList>
            <person name="Gulvik C.A."/>
        </authorList>
    </citation>
    <scope>NUCLEOTIDE SEQUENCE [LARGE SCALE GENOMIC DNA]</scope>
    <source>
        <strain evidence="2">LMG 26306</strain>
    </source>
</reference>
<organism evidence="1 2">
    <name type="scientific">Enterococcus quebecensis</name>
    <dbReference type="NCBI Taxonomy" id="903983"/>
    <lineage>
        <taxon>Bacteria</taxon>
        <taxon>Bacillati</taxon>
        <taxon>Bacillota</taxon>
        <taxon>Bacilli</taxon>
        <taxon>Lactobacillales</taxon>
        <taxon>Enterococcaceae</taxon>
        <taxon>Enterococcus</taxon>
    </lineage>
</organism>
<evidence type="ECO:0000313" key="1">
    <source>
        <dbReference type="EMBL" id="OEG17133.1"/>
    </source>
</evidence>
<comment type="caution">
    <text evidence="1">The sequence shown here is derived from an EMBL/GenBank/DDBJ whole genome shotgun (WGS) entry which is preliminary data.</text>
</comment>
<evidence type="ECO:0000313" key="2">
    <source>
        <dbReference type="Proteomes" id="UP000094764"/>
    </source>
</evidence>
<dbReference type="RefSeq" id="WP_069634455.1">
    <property type="nucleotide sequence ID" value="NZ_JXKZ01000002.1"/>
</dbReference>
<dbReference type="PATRIC" id="fig|903983.4.peg.1351"/>
<protein>
    <recommendedName>
        <fullName evidence="3">DNA-binding protein</fullName>
    </recommendedName>
</protein>
<dbReference type="OrthoDB" id="9789813at2"/>
<keyword evidence="2" id="KW-1185">Reference proteome</keyword>
<name>A0A1E5GWT6_9ENTE</name>
<dbReference type="AlphaFoldDB" id="A0A1E5GWT6"/>
<sequence length="124" mass="14590">MDKKIAYLKAEAKKWPGATVDYREDWDCDYFGIEKKCFCMLGTNKAGEWVMTVKGDPEENELLREQYPGVVPGYYANKTHWNSFMIENSSFTEEQLASFLRKSYELVLNKLPKKVQMNYKDHQI</sequence>
<evidence type="ECO:0008006" key="3">
    <source>
        <dbReference type="Google" id="ProtNLM"/>
    </source>
</evidence>
<dbReference type="STRING" id="903983.BCR23_03775"/>
<dbReference type="SUPFAM" id="SSF142906">
    <property type="entry name" value="YjbR-like"/>
    <property type="match status" value="1"/>
</dbReference>
<dbReference type="InterPro" id="IPR038056">
    <property type="entry name" value="YjbR-like_sf"/>
</dbReference>
<dbReference type="Pfam" id="PF04237">
    <property type="entry name" value="YjbR"/>
    <property type="match status" value="1"/>
</dbReference>
<accession>A0A1E5GWT6</accession>
<gene>
    <name evidence="1" type="ORF">BCR23_03775</name>
</gene>
<dbReference type="InterPro" id="IPR007351">
    <property type="entry name" value="YjbR"/>
</dbReference>
<dbReference type="PANTHER" id="PTHR35145:SF1">
    <property type="entry name" value="CYTOPLASMIC PROTEIN"/>
    <property type="match status" value="1"/>
</dbReference>
<dbReference type="Proteomes" id="UP000094764">
    <property type="component" value="Unassembled WGS sequence"/>
</dbReference>
<dbReference type="Gene3D" id="3.90.1150.30">
    <property type="match status" value="1"/>
</dbReference>
<dbReference type="EMBL" id="MIKB01000012">
    <property type="protein sequence ID" value="OEG17133.1"/>
    <property type="molecule type" value="Genomic_DNA"/>
</dbReference>
<dbReference type="PANTHER" id="PTHR35145">
    <property type="entry name" value="CYTOPLASMIC PROTEIN-RELATED"/>
    <property type="match status" value="1"/>
</dbReference>